<evidence type="ECO:0000256" key="1">
    <source>
        <dbReference type="SAM" id="MobiDB-lite"/>
    </source>
</evidence>
<dbReference type="OrthoDB" id="324613at2157"/>
<reference evidence="3 6" key="2">
    <citation type="journal article" date="2019" name="Nat. Commun.">
        <title>A new type of DNA phosphorothioation-based antiviral system in archaea.</title>
        <authorList>
            <person name="Xiong L."/>
            <person name="Liu S."/>
            <person name="Chen S."/>
            <person name="Xiao Y."/>
            <person name="Zhu B."/>
            <person name="Gao Y."/>
            <person name="Zhang Y."/>
            <person name="Chen B."/>
            <person name="Luo J."/>
            <person name="Deng Z."/>
            <person name="Chen X."/>
            <person name="Wang L."/>
            <person name="Chen S."/>
        </authorList>
    </citation>
    <scope>NUCLEOTIDE SEQUENCE [LARGE SCALE GENOMIC DNA]</scope>
    <source>
        <strain evidence="3 6">CGMCC 1.10331</strain>
    </source>
</reference>
<dbReference type="Pfam" id="PF23959">
    <property type="entry name" value="DUF7288"/>
    <property type="match status" value="1"/>
</dbReference>
<dbReference type="RefSeq" id="WP_103992791.1">
    <property type="nucleotide sequence ID" value="NZ_CP031311.1"/>
</dbReference>
<name>A0A1H6C256_9EURY</name>
<organism evidence="4 5">
    <name type="scientific">Halobellus limi</name>
    <dbReference type="NCBI Taxonomy" id="699433"/>
    <lineage>
        <taxon>Archaea</taxon>
        <taxon>Methanobacteriati</taxon>
        <taxon>Methanobacteriota</taxon>
        <taxon>Stenosarchaea group</taxon>
        <taxon>Halobacteria</taxon>
        <taxon>Halobacteriales</taxon>
        <taxon>Haloferacaceae</taxon>
        <taxon>Halobellus</taxon>
    </lineage>
</organism>
<feature type="region of interest" description="Disordered" evidence="1">
    <location>
        <begin position="150"/>
        <end position="170"/>
    </location>
</feature>
<sequence>MDRGQAHTLEAITAAMILVSSLVFALQVTAVTPLTGSTSSQHIENQQAAVAEGVLATAEENGTLVPTLLYWNETAGNWHDATNDGYVRGPPPTRFGDVLEAAFLDRGIAFDLTLYYVDEDGDRQRVPIVDLGTPSDHASTARRLVTLSDGDRLREPDESPSSTALGDASYVVDDSDPEQTLYSVVEVELVVWRM</sequence>
<dbReference type="AlphaFoldDB" id="A0A1H6C256"/>
<keyword evidence="5" id="KW-1185">Reference proteome</keyword>
<dbReference type="Proteomes" id="UP000296733">
    <property type="component" value="Chromosome"/>
</dbReference>
<evidence type="ECO:0000313" key="4">
    <source>
        <dbReference type="EMBL" id="SEG67039.1"/>
    </source>
</evidence>
<keyword evidence="2" id="KW-0472">Membrane</keyword>
<dbReference type="KEGG" id="hlm:DV707_13295"/>
<feature type="transmembrane region" description="Helical" evidence="2">
    <location>
        <begin position="12"/>
        <end position="34"/>
    </location>
</feature>
<evidence type="ECO:0000313" key="3">
    <source>
        <dbReference type="EMBL" id="QCC48554.1"/>
    </source>
</evidence>
<dbReference type="InterPro" id="IPR055712">
    <property type="entry name" value="DUF7288"/>
</dbReference>
<accession>A0A1H6C256</accession>
<evidence type="ECO:0000313" key="5">
    <source>
        <dbReference type="Proteomes" id="UP000236740"/>
    </source>
</evidence>
<proteinExistence type="predicted"/>
<evidence type="ECO:0000256" key="2">
    <source>
        <dbReference type="SAM" id="Phobius"/>
    </source>
</evidence>
<dbReference type="EMBL" id="CP031311">
    <property type="protein sequence ID" value="QCC48554.1"/>
    <property type="molecule type" value="Genomic_DNA"/>
</dbReference>
<dbReference type="EMBL" id="FNVN01000006">
    <property type="protein sequence ID" value="SEG67039.1"/>
    <property type="molecule type" value="Genomic_DNA"/>
</dbReference>
<gene>
    <name evidence="3" type="ORF">DV707_13295</name>
    <name evidence="4" type="ORF">SAMN04488133_3148</name>
</gene>
<keyword evidence="2" id="KW-0812">Transmembrane</keyword>
<dbReference type="GeneID" id="39859087"/>
<evidence type="ECO:0000313" key="6">
    <source>
        <dbReference type="Proteomes" id="UP000296733"/>
    </source>
</evidence>
<reference evidence="4 5" key="1">
    <citation type="submission" date="2016-10" db="EMBL/GenBank/DDBJ databases">
        <authorList>
            <person name="de Groot N.N."/>
        </authorList>
    </citation>
    <scope>NUCLEOTIDE SEQUENCE [LARGE SCALE GENOMIC DNA]</scope>
    <source>
        <strain evidence="4 5">CGMCC 1.10331</strain>
    </source>
</reference>
<protein>
    <submittedName>
        <fullName evidence="4">Uncharacterized protein</fullName>
    </submittedName>
</protein>
<keyword evidence="2" id="KW-1133">Transmembrane helix</keyword>
<dbReference type="Proteomes" id="UP000236740">
    <property type="component" value="Unassembled WGS sequence"/>
</dbReference>